<name>A0A2A7HSK9_BACCE</name>
<dbReference type="Proteomes" id="UP000220006">
    <property type="component" value="Unassembled WGS sequence"/>
</dbReference>
<feature type="transmembrane region" description="Helical" evidence="1">
    <location>
        <begin position="253"/>
        <end position="273"/>
    </location>
</feature>
<evidence type="ECO:0000313" key="2">
    <source>
        <dbReference type="EMBL" id="PEC19920.1"/>
    </source>
</evidence>
<dbReference type="Pfam" id="PF07242">
    <property type="entry name" value="DUF1430"/>
    <property type="match status" value="1"/>
</dbReference>
<dbReference type="AlphaFoldDB" id="A0A2A7HSK9"/>
<feature type="transmembrane region" description="Helical" evidence="1">
    <location>
        <begin position="614"/>
        <end position="634"/>
    </location>
</feature>
<keyword evidence="1" id="KW-1133">Transmembrane helix</keyword>
<dbReference type="InterPro" id="IPR006541">
    <property type="entry name" value="Bacteriocin_ass"/>
</dbReference>
<keyword evidence="1" id="KW-0472">Membrane</keyword>
<sequence length="715" mass="83290">MKKLIFLLCTITFTVISFLSIKQFEYLEFQSFNYDMNHSHENWDVEIKSGSPSKSKFENFQMLTEIVKKSEVNLQRMSQEIGANKKEKLVYYVALSNIDTYFQNMDLKTGNFLDENSNPNFFLSTISSKDKNQIGQLEIFHNFDPIEIRPMVAAEKVRDIKGIYSLSNTKDVKTFEKIAAEYGFVLKITKKDSPTSSSEYPYQSMIYTTCFVLCLLLLLSITYDVMNNYKAIAIQSMHGDSFFNIGMYLLRRYGKIIVSSWFLVLLGLIVYLYPYNEYQKLVPFLNFWMKKMMFLFLIIVAILIITWIGTKAINISQMIKNKKPIKLFFYTNLVVRFILAIFLILGLQQGISTFMELKKTSDQQNKWKILKNYSFLGIEAGTDNTIDSKDKDSLNRFKKLYEELEAQGAIYISPSYYYANKKMLGLDANPWGSEGKQIVINTNYLSLNPIYDIHNEKLKLPTSNKFEITVLVPEKYKAQEEPIKETIQQEYAIRLNKENPDEVQVNINYVKNNQSYFTFTSQMAVQTNYEINDPIAVILTSNFEENYLASTIAMGYGYYTKNSTGDKPFDKTKQTIRKYEFDSIWSPVSVAYSDVEMKIQKDTEKLQLTIINCGLFLVLTAVLLFFSAIYYLEINKQTLALQWIFGYSFFEKHNLVYLALLVFWQLSFTTCFFISKNSWLLFKISLVLAICDIVLMSILLILNEYKITKQILIEK</sequence>
<evidence type="ECO:0000313" key="3">
    <source>
        <dbReference type="Proteomes" id="UP000220006"/>
    </source>
</evidence>
<accession>A0A2A7HSK9</accession>
<proteinExistence type="predicted"/>
<keyword evidence="1" id="KW-0812">Transmembrane</keyword>
<evidence type="ECO:0008006" key="4">
    <source>
        <dbReference type="Google" id="ProtNLM"/>
    </source>
</evidence>
<evidence type="ECO:0000256" key="1">
    <source>
        <dbReference type="SAM" id="Phobius"/>
    </source>
</evidence>
<feature type="transmembrane region" description="Helical" evidence="1">
    <location>
        <begin position="681"/>
        <end position="702"/>
    </location>
</feature>
<dbReference type="RefSeq" id="WP_097905586.1">
    <property type="nucleotide sequence ID" value="NZ_NVLK01000053.1"/>
</dbReference>
<reference evidence="2 3" key="1">
    <citation type="submission" date="2017-09" db="EMBL/GenBank/DDBJ databases">
        <title>Large-scale bioinformatics analysis of Bacillus genomes uncovers conserved roles of natural products in bacterial physiology.</title>
        <authorList>
            <consortium name="Agbiome Team Llc"/>
            <person name="Bleich R.M."/>
            <person name="Grubbs K.J."/>
            <person name="Santa Maria K.C."/>
            <person name="Allen S.E."/>
            <person name="Farag S."/>
            <person name="Shank E.A."/>
            <person name="Bowers A."/>
        </authorList>
    </citation>
    <scope>NUCLEOTIDE SEQUENCE [LARGE SCALE GENOMIC DNA]</scope>
    <source>
        <strain evidence="2 3">AFS096845</strain>
    </source>
</reference>
<organism evidence="2 3">
    <name type="scientific">Bacillus cereus</name>
    <dbReference type="NCBI Taxonomy" id="1396"/>
    <lineage>
        <taxon>Bacteria</taxon>
        <taxon>Bacillati</taxon>
        <taxon>Bacillota</taxon>
        <taxon>Bacilli</taxon>
        <taxon>Bacillales</taxon>
        <taxon>Bacillaceae</taxon>
        <taxon>Bacillus</taxon>
        <taxon>Bacillus cereus group</taxon>
    </lineage>
</organism>
<comment type="caution">
    <text evidence="2">The sequence shown here is derived from an EMBL/GenBank/DDBJ whole genome shotgun (WGS) entry which is preliminary data.</text>
</comment>
<feature type="transmembrane region" description="Helical" evidence="1">
    <location>
        <begin position="293"/>
        <end position="315"/>
    </location>
</feature>
<protein>
    <recommendedName>
        <fullName evidence="4">DUF1430 domain-containing protein</fullName>
    </recommendedName>
</protein>
<gene>
    <name evidence="2" type="ORF">COM96_22285</name>
</gene>
<dbReference type="NCBIfam" id="TIGR01654">
    <property type="entry name" value="bact_immun_7tm"/>
    <property type="match status" value="1"/>
</dbReference>
<feature type="transmembrane region" description="Helical" evidence="1">
    <location>
        <begin position="327"/>
        <end position="347"/>
    </location>
</feature>
<dbReference type="EMBL" id="NVLK01000053">
    <property type="protein sequence ID" value="PEC19920.1"/>
    <property type="molecule type" value="Genomic_DNA"/>
</dbReference>
<feature type="transmembrane region" description="Helical" evidence="1">
    <location>
        <begin position="205"/>
        <end position="226"/>
    </location>
</feature>